<keyword evidence="3" id="KW-1185">Reference proteome</keyword>
<sequence>MPGVRALLHAQYAHAHAEPRTPPALAVPTPGVSQFPTHPPSPAASEAGDAPEWLRQLAPAPADKWECAIYAAMMPEYARVRCVCVGMG</sequence>
<name>A0A0J1ASE4_9TREE</name>
<evidence type="ECO:0000313" key="2">
    <source>
        <dbReference type="EMBL" id="KLT38274.1"/>
    </source>
</evidence>
<dbReference type="AlphaFoldDB" id="A0A0J1ASE4"/>
<protein>
    <submittedName>
        <fullName evidence="2">Uncharacterized protein</fullName>
    </submittedName>
</protein>
<dbReference type="Proteomes" id="UP000053611">
    <property type="component" value="Unassembled WGS sequence"/>
</dbReference>
<feature type="region of interest" description="Disordered" evidence="1">
    <location>
        <begin position="12"/>
        <end position="51"/>
    </location>
</feature>
<reference evidence="2 3" key="1">
    <citation type="submission" date="2015-03" db="EMBL/GenBank/DDBJ databases">
        <title>Genomics and transcriptomics of the oil-accumulating basidiomycete yeast T. oleaginosus allow insights into substrate utilization and the diverse evolutionary trajectories of mating systems in fungi.</title>
        <authorList>
            <consortium name="DOE Joint Genome Institute"/>
            <person name="Kourist R."/>
            <person name="Kracht O."/>
            <person name="Bracharz F."/>
            <person name="Lipzen A."/>
            <person name="Nolan M."/>
            <person name="Ohm R."/>
            <person name="Grigoriev I."/>
            <person name="Sun S."/>
            <person name="Heitman J."/>
            <person name="Bruck T."/>
            <person name="Nowrousian M."/>
        </authorList>
    </citation>
    <scope>NUCLEOTIDE SEQUENCE [LARGE SCALE GENOMIC DNA]</scope>
    <source>
        <strain evidence="2 3">IBC0246</strain>
    </source>
</reference>
<proteinExistence type="predicted"/>
<dbReference type="GeneID" id="28985320"/>
<accession>A0A0J1ASE4</accession>
<evidence type="ECO:0000256" key="1">
    <source>
        <dbReference type="SAM" id="MobiDB-lite"/>
    </source>
</evidence>
<dbReference type="EMBL" id="KQ087347">
    <property type="protein sequence ID" value="KLT38274.1"/>
    <property type="molecule type" value="Genomic_DNA"/>
</dbReference>
<dbReference type="RefSeq" id="XP_018274765.1">
    <property type="nucleotide sequence ID" value="XM_018424717.1"/>
</dbReference>
<organism evidence="2 3">
    <name type="scientific">Cutaneotrichosporon oleaginosum</name>
    <dbReference type="NCBI Taxonomy" id="879819"/>
    <lineage>
        <taxon>Eukaryota</taxon>
        <taxon>Fungi</taxon>
        <taxon>Dikarya</taxon>
        <taxon>Basidiomycota</taxon>
        <taxon>Agaricomycotina</taxon>
        <taxon>Tremellomycetes</taxon>
        <taxon>Trichosporonales</taxon>
        <taxon>Trichosporonaceae</taxon>
        <taxon>Cutaneotrichosporon</taxon>
    </lineage>
</organism>
<evidence type="ECO:0000313" key="3">
    <source>
        <dbReference type="Proteomes" id="UP000053611"/>
    </source>
</evidence>
<gene>
    <name evidence="2" type="ORF">CC85DRAFT_289671</name>
</gene>